<dbReference type="PANTHER" id="PTHR46223">
    <property type="entry name" value="HISTONE-LYSINE N-METHYLTRANSFERASE SUV39H"/>
    <property type="match status" value="1"/>
</dbReference>
<evidence type="ECO:0000256" key="3">
    <source>
        <dbReference type="ARBA" id="ARBA00022603"/>
    </source>
</evidence>
<name>A0A6J1X4K2_GALME</name>
<dbReference type="Proteomes" id="UP001652740">
    <property type="component" value="Unplaced"/>
</dbReference>
<dbReference type="InterPro" id="IPR007728">
    <property type="entry name" value="Pre-SET_dom"/>
</dbReference>
<evidence type="ECO:0000259" key="8">
    <source>
        <dbReference type="PROSITE" id="PS50280"/>
    </source>
</evidence>
<dbReference type="KEGG" id="gmw:113522980"/>
<dbReference type="GO" id="GO:0042054">
    <property type="term" value="F:histone methyltransferase activity"/>
    <property type="evidence" value="ECO:0007669"/>
    <property type="project" value="InterPro"/>
</dbReference>
<reference evidence="11" key="1">
    <citation type="submission" date="2025-08" db="UniProtKB">
        <authorList>
            <consortium name="RefSeq"/>
        </authorList>
    </citation>
    <scope>IDENTIFICATION</scope>
    <source>
        <tissue evidence="11">Whole larvae</tissue>
    </source>
</reference>
<dbReference type="GO" id="GO:0008170">
    <property type="term" value="F:N-methyltransferase activity"/>
    <property type="evidence" value="ECO:0007669"/>
    <property type="project" value="UniProtKB-ARBA"/>
</dbReference>
<dbReference type="Pfam" id="PF00856">
    <property type="entry name" value="SET"/>
    <property type="match status" value="1"/>
</dbReference>
<evidence type="ECO:0000256" key="4">
    <source>
        <dbReference type="ARBA" id="ARBA00022679"/>
    </source>
</evidence>
<keyword evidence="3" id="KW-0489">Methyltransferase</keyword>
<proteinExistence type="predicted"/>
<protein>
    <submittedName>
        <fullName evidence="11">Histone-lysine N-methyltransferase SETMAR</fullName>
    </submittedName>
</protein>
<evidence type="ECO:0000259" key="9">
    <source>
        <dbReference type="PROSITE" id="PS50867"/>
    </source>
</evidence>
<organism evidence="10 11">
    <name type="scientific">Galleria mellonella</name>
    <name type="common">Greater wax moth</name>
    <dbReference type="NCBI Taxonomy" id="7137"/>
    <lineage>
        <taxon>Eukaryota</taxon>
        <taxon>Metazoa</taxon>
        <taxon>Ecdysozoa</taxon>
        <taxon>Arthropoda</taxon>
        <taxon>Hexapoda</taxon>
        <taxon>Insecta</taxon>
        <taxon>Pterygota</taxon>
        <taxon>Neoptera</taxon>
        <taxon>Endopterygota</taxon>
        <taxon>Lepidoptera</taxon>
        <taxon>Glossata</taxon>
        <taxon>Ditrysia</taxon>
        <taxon>Pyraloidea</taxon>
        <taxon>Pyralidae</taxon>
        <taxon>Galleriinae</taxon>
        <taxon>Galleria</taxon>
    </lineage>
</organism>
<evidence type="ECO:0000256" key="1">
    <source>
        <dbReference type="ARBA" id="ARBA00004286"/>
    </source>
</evidence>
<dbReference type="GeneID" id="113522980"/>
<dbReference type="RefSeq" id="XP_026764637.2">
    <property type="nucleotide sequence ID" value="XM_026908836.2"/>
</dbReference>
<feature type="domain" description="SET" evidence="8">
    <location>
        <begin position="114"/>
        <end position="240"/>
    </location>
</feature>
<dbReference type="GO" id="GO:0008270">
    <property type="term" value="F:zinc ion binding"/>
    <property type="evidence" value="ECO:0007669"/>
    <property type="project" value="InterPro"/>
</dbReference>
<dbReference type="GO" id="GO:0005634">
    <property type="term" value="C:nucleus"/>
    <property type="evidence" value="ECO:0007669"/>
    <property type="project" value="InterPro"/>
</dbReference>
<dbReference type="SMART" id="SM00317">
    <property type="entry name" value="SET"/>
    <property type="match status" value="1"/>
</dbReference>
<dbReference type="AlphaFoldDB" id="A0A6J1X4K2"/>
<dbReference type="PANTHER" id="PTHR46223:SF3">
    <property type="entry name" value="HISTONE-LYSINE N-METHYLTRANSFERASE SET-23"/>
    <property type="match status" value="1"/>
</dbReference>
<keyword evidence="6" id="KW-0479">Metal-binding</keyword>
<dbReference type="Pfam" id="PF05033">
    <property type="entry name" value="Pre-SET"/>
    <property type="match status" value="1"/>
</dbReference>
<feature type="domain" description="Pre-SET" evidence="9">
    <location>
        <begin position="42"/>
        <end position="111"/>
    </location>
</feature>
<evidence type="ECO:0000313" key="10">
    <source>
        <dbReference type="Proteomes" id="UP001652740"/>
    </source>
</evidence>
<dbReference type="PROSITE" id="PS50867">
    <property type="entry name" value="PRE_SET"/>
    <property type="match status" value="1"/>
</dbReference>
<evidence type="ECO:0000256" key="7">
    <source>
        <dbReference type="ARBA" id="ARBA00022833"/>
    </source>
</evidence>
<dbReference type="InterPro" id="IPR001214">
    <property type="entry name" value="SET_dom"/>
</dbReference>
<accession>A0A6J1X4K2</accession>
<dbReference type="PROSITE" id="PS50280">
    <property type="entry name" value="SET"/>
    <property type="match status" value="1"/>
</dbReference>
<keyword evidence="7" id="KW-0862">Zinc</keyword>
<evidence type="ECO:0000256" key="2">
    <source>
        <dbReference type="ARBA" id="ARBA00022454"/>
    </source>
</evidence>
<dbReference type="FunCoup" id="A0A6J1X4K2">
    <property type="interactions" value="184"/>
</dbReference>
<dbReference type="GO" id="GO:0032259">
    <property type="term" value="P:methylation"/>
    <property type="evidence" value="ECO:0007669"/>
    <property type="project" value="UniProtKB-KW"/>
</dbReference>
<dbReference type="InParanoid" id="A0A6J1X4K2"/>
<keyword evidence="10" id="KW-1185">Reference proteome</keyword>
<evidence type="ECO:0000256" key="6">
    <source>
        <dbReference type="ARBA" id="ARBA00022723"/>
    </source>
</evidence>
<dbReference type="InterPro" id="IPR046341">
    <property type="entry name" value="SET_dom_sf"/>
</dbReference>
<keyword evidence="2" id="KW-0158">Chromosome</keyword>
<evidence type="ECO:0000256" key="5">
    <source>
        <dbReference type="ARBA" id="ARBA00022691"/>
    </source>
</evidence>
<evidence type="ECO:0000313" key="11">
    <source>
        <dbReference type="RefSeq" id="XP_026764637.2"/>
    </source>
</evidence>
<gene>
    <name evidence="11" type="primary">LOC113522980</name>
</gene>
<keyword evidence="5" id="KW-0949">S-adenosyl-L-methionine</keyword>
<keyword evidence="4" id="KW-0808">Transferase</keyword>
<sequence length="272" mass="31385">MIDNYTHISNNIIYIVESIPGPKEQSQEYEEIIDNFNSQLTNHCLCEQYCLKNKCQCLGTSDSFNYVLYNQDKYLLQLDLENGQFCTNPIIECNDLCSCSNECGNRVVQKGPMEGLIVKKCSDEMKGFGLFTESHIPRGMFVCEYAGEIITKSEANKRHQINAVEGKMNYIFCLQEHSKDRMFQYFIDPSRFGNIGRYINHSCEPNCCIIPIRVNTPIPKLAIFSSSDIVPNTEITFNYGCFKGDKILENTSRTKCLCKSKNCMRWLPYHFY</sequence>
<dbReference type="Gene3D" id="2.170.270.10">
    <property type="entry name" value="SET domain"/>
    <property type="match status" value="1"/>
</dbReference>
<dbReference type="InterPro" id="IPR050973">
    <property type="entry name" value="H3K9_Histone-Lys_N-MTase"/>
</dbReference>
<comment type="subcellular location">
    <subcellularLocation>
        <location evidence="1">Chromosome</location>
    </subcellularLocation>
</comment>
<dbReference type="SUPFAM" id="SSF82199">
    <property type="entry name" value="SET domain"/>
    <property type="match status" value="1"/>
</dbReference>
<dbReference type="GO" id="GO:0005694">
    <property type="term" value="C:chromosome"/>
    <property type="evidence" value="ECO:0007669"/>
    <property type="project" value="UniProtKB-SubCell"/>
</dbReference>
<dbReference type="GO" id="GO:0008757">
    <property type="term" value="F:S-adenosylmethionine-dependent methyltransferase activity"/>
    <property type="evidence" value="ECO:0007669"/>
    <property type="project" value="UniProtKB-ARBA"/>
</dbReference>